<dbReference type="GeneID" id="93564633"/>
<dbReference type="Gene3D" id="3.40.50.720">
    <property type="entry name" value="NAD(P)-binding Rossmann-like Domain"/>
    <property type="match status" value="1"/>
</dbReference>
<dbReference type="SUPFAM" id="SSF51735">
    <property type="entry name" value="NAD(P)-binding Rossmann-fold domains"/>
    <property type="match status" value="1"/>
</dbReference>
<accession>A0A1X0WID5</accession>
<sequence length="316" mass="33559">MRFISAEQCRPVVTHRLAFEAIKAALVATASPASTLFPVVIGHGSEPGTRFTVKSATQSVNVPLTGLKVGTYWPKNSEHGLPRHNSYILLLDDDTGALNAVLEGGQVNAFRTAAADAVAAHYLARPDASRLVLFGAGHQAKYEAEALLERFPITDVLIVNRDRQKAEALCDALAEKGVNAGVSDAETACRTADIIVTVTGSTTPLFQAEWVKPGTHIASMGSDARGKQELPPALFARARLFADLPEQSRTLGEFQHAPRVSEHDDESITAIGNVIIGNAFGRRGPEEITIFDSSGVALQDLFIAAAILNALDNAGA</sequence>
<reference evidence="1 2" key="1">
    <citation type="journal article" date="2017" name="Int. J. Syst. Evol. Microbiol.">
        <title>Rouxiella badensis sp. nov. and Rouxiella silvae sp. nov. isolated from peat bog soil in Germany and emendation of the genus description.</title>
        <authorList>
            <person name="Le Fleche-Mateos A."/>
            <person name="Kugler J.H."/>
            <person name="Hansen S.H."/>
            <person name="Syldatk C."/>
            <person name="Hausmann R."/>
            <person name="Lomprez F."/>
            <person name="Vandenbogaert M."/>
            <person name="Manuguerra J.C."/>
            <person name="Grimont P.A."/>
        </authorList>
    </citation>
    <scope>NUCLEOTIDE SEQUENCE [LARGE SCALE GENOMIC DNA]</scope>
    <source>
        <strain evidence="1 2">DSM 100043</strain>
    </source>
</reference>
<dbReference type="InterPro" id="IPR003462">
    <property type="entry name" value="ODC_Mu_crystall"/>
</dbReference>
<dbReference type="EMBL" id="MRWE01000006">
    <property type="protein sequence ID" value="ORJ26548.1"/>
    <property type="molecule type" value="Genomic_DNA"/>
</dbReference>
<dbReference type="STRING" id="1646377.BS640_05335"/>
<dbReference type="PANTHER" id="PTHR13812">
    <property type="entry name" value="KETIMINE REDUCTASE MU-CRYSTALLIN"/>
    <property type="match status" value="1"/>
</dbReference>
<evidence type="ECO:0000313" key="2">
    <source>
        <dbReference type="Proteomes" id="UP000192536"/>
    </source>
</evidence>
<dbReference type="GO" id="GO:0005737">
    <property type="term" value="C:cytoplasm"/>
    <property type="evidence" value="ECO:0007669"/>
    <property type="project" value="TreeGrafter"/>
</dbReference>
<dbReference type="Proteomes" id="UP000192536">
    <property type="component" value="Unassembled WGS sequence"/>
</dbReference>
<dbReference type="InterPro" id="IPR036291">
    <property type="entry name" value="NAD(P)-bd_dom_sf"/>
</dbReference>
<dbReference type="Pfam" id="PF02423">
    <property type="entry name" value="OCD_Mu_crystall"/>
    <property type="match status" value="1"/>
</dbReference>
<dbReference type="Gene3D" id="3.30.1780.10">
    <property type="entry name" value="ornithine cyclodeaminase, domain 1"/>
    <property type="match status" value="1"/>
</dbReference>
<keyword evidence="2" id="KW-1185">Reference proteome</keyword>
<name>A0A1X0WID5_9GAMM</name>
<evidence type="ECO:0000313" key="1">
    <source>
        <dbReference type="EMBL" id="ORJ26548.1"/>
    </source>
</evidence>
<gene>
    <name evidence="1" type="ORF">BS640_05335</name>
</gene>
<proteinExistence type="predicted"/>
<dbReference type="PIRSF" id="PIRSF001439">
    <property type="entry name" value="CryM"/>
    <property type="match status" value="1"/>
</dbReference>
<dbReference type="InterPro" id="IPR023401">
    <property type="entry name" value="ODC_N"/>
</dbReference>
<organism evidence="1 2">
    <name type="scientific">Rouxiella badensis</name>
    <dbReference type="NCBI Taxonomy" id="1646377"/>
    <lineage>
        <taxon>Bacteria</taxon>
        <taxon>Pseudomonadati</taxon>
        <taxon>Pseudomonadota</taxon>
        <taxon>Gammaproteobacteria</taxon>
        <taxon>Enterobacterales</taxon>
        <taxon>Yersiniaceae</taxon>
        <taxon>Rouxiella</taxon>
    </lineage>
</organism>
<protein>
    <submittedName>
        <fullName evidence="1">Ornithine cyclodeaminase family protein</fullName>
    </submittedName>
</protein>
<dbReference type="AlphaFoldDB" id="A0A1X0WID5"/>
<dbReference type="PANTHER" id="PTHR13812:SF19">
    <property type="entry name" value="KETIMINE REDUCTASE MU-CRYSTALLIN"/>
    <property type="match status" value="1"/>
</dbReference>
<comment type="caution">
    <text evidence="1">The sequence shown here is derived from an EMBL/GenBank/DDBJ whole genome shotgun (WGS) entry which is preliminary data.</text>
</comment>
<dbReference type="RefSeq" id="WP_017490192.1">
    <property type="nucleotide sequence ID" value="NZ_CAUQAZ010000001.1"/>
</dbReference>